<comment type="caution">
    <text evidence="2">The sequence shown here is derived from an EMBL/GenBank/DDBJ whole genome shotgun (WGS) entry which is preliminary data.</text>
</comment>
<dbReference type="Proteomes" id="UP000626109">
    <property type="component" value="Unassembled WGS sequence"/>
</dbReference>
<feature type="compositionally biased region" description="Gly residues" evidence="1">
    <location>
        <begin position="192"/>
        <end position="202"/>
    </location>
</feature>
<evidence type="ECO:0000313" key="3">
    <source>
        <dbReference type="Proteomes" id="UP000626109"/>
    </source>
</evidence>
<feature type="compositionally biased region" description="Basic and acidic residues" evidence="1">
    <location>
        <begin position="503"/>
        <end position="534"/>
    </location>
</feature>
<reference evidence="2" key="1">
    <citation type="submission" date="2021-02" db="EMBL/GenBank/DDBJ databases">
        <authorList>
            <person name="Dougan E. K."/>
            <person name="Rhodes N."/>
            <person name="Thang M."/>
            <person name="Chan C."/>
        </authorList>
    </citation>
    <scope>NUCLEOTIDE SEQUENCE</scope>
</reference>
<name>A0A813I643_POLGL</name>
<feature type="compositionally biased region" description="Polar residues" evidence="1">
    <location>
        <begin position="26"/>
        <end position="43"/>
    </location>
</feature>
<feature type="compositionally biased region" description="Gly residues" evidence="1">
    <location>
        <begin position="65"/>
        <end position="79"/>
    </location>
</feature>
<organism evidence="2 3">
    <name type="scientific">Polarella glacialis</name>
    <name type="common">Dinoflagellate</name>
    <dbReference type="NCBI Taxonomy" id="89957"/>
    <lineage>
        <taxon>Eukaryota</taxon>
        <taxon>Sar</taxon>
        <taxon>Alveolata</taxon>
        <taxon>Dinophyceae</taxon>
        <taxon>Suessiales</taxon>
        <taxon>Suessiaceae</taxon>
        <taxon>Polarella</taxon>
    </lineage>
</organism>
<feature type="compositionally biased region" description="Basic and acidic residues" evidence="1">
    <location>
        <begin position="449"/>
        <end position="461"/>
    </location>
</feature>
<evidence type="ECO:0000313" key="2">
    <source>
        <dbReference type="EMBL" id="CAE8646050.1"/>
    </source>
</evidence>
<feature type="compositionally biased region" description="Basic and acidic residues" evidence="1">
    <location>
        <begin position="470"/>
        <end position="487"/>
    </location>
</feature>
<feature type="region of interest" description="Disordered" evidence="1">
    <location>
        <begin position="16"/>
        <end position="230"/>
    </location>
</feature>
<dbReference type="EMBL" id="CAJNNW010004052">
    <property type="protein sequence ID" value="CAE8646050.1"/>
    <property type="molecule type" value="Genomic_DNA"/>
</dbReference>
<proteinExistence type="predicted"/>
<evidence type="ECO:0000256" key="1">
    <source>
        <dbReference type="SAM" id="MobiDB-lite"/>
    </source>
</evidence>
<feature type="compositionally biased region" description="Basic and acidic residues" evidence="1">
    <location>
        <begin position="99"/>
        <end position="111"/>
    </location>
</feature>
<protein>
    <submittedName>
        <fullName evidence="2">Uncharacterized protein</fullName>
    </submittedName>
</protein>
<accession>A0A813I643</accession>
<sequence length="689" mass="73941">MGNVNDTISEGLASCQQECSTKRSHFSQMLDQGSALSRLNDNPGQGLPKGWQPSRGPGGPAGPPGANGQGQGRGSGPGRPGRPLPSAPGNRSPQGNDNPMREYRPNMDREAQSPGGPAPNMHSGPRNEGPPGRRDGFAPPREGPNRSSREGGVFNPYEENKSSSNFSPWAPEGQFSSRSRDAEDAPSQLAGNGRGASGGGSSGSRNPRRDGRRRPPSPESPPRHEDTQIGKGISEFLKRGVAQAAPRKEAERTEMLPSKDGGFIATVQQGFQGIFGHQPTSKEEVLRMRGPMPAPEYEAVPGDDIDQRVQYYARQIPPNLGEWLKIYRLSKGEYQFGDDTVRMNWQSSIGPPKEQTPEGSIVREVFVFVVSKDFDEMDGQVPSEPLPFYMRHCANVAYDLQFGSAMTKVPESSRLSFAEERGTLLKDSDADSKYNAMLLANEQAKKREHAAMEWRKQKSRIDEDDGYGENGHRDRPDQNRDRTDQKVQRTRSNLVVPQDGDSSPDRRSAGRSRSKEAPVERRRNRAPEPPREEPSAEQLVDGGLPPLPPLLPPWGEGGSFLMPPDVGFPVGGSFLSVNNGSFLMPPGGGQAGYGQGPSSHGGSFLQPQTGFAQSNAGSFLMQPGGGSFLSVGHGSFLMTGGAYGAHGAPGGPGAPPPAQMSGGFPRTGSGVAVGLTQQFTQPMMVPFGR</sequence>
<gene>
    <name evidence="2" type="ORF">PGLA2088_LOCUS4446</name>
</gene>
<feature type="region of interest" description="Disordered" evidence="1">
    <location>
        <begin position="449"/>
        <end position="551"/>
    </location>
</feature>
<dbReference type="AlphaFoldDB" id="A0A813I643"/>